<keyword evidence="6" id="KW-1185">Reference proteome</keyword>
<dbReference type="MEROPS" id="S09.071"/>
<dbReference type="Pfam" id="PF00326">
    <property type="entry name" value="Peptidase_S9"/>
    <property type="match status" value="1"/>
</dbReference>
<gene>
    <name evidence="5" type="primary">tolB</name>
    <name evidence="5" type="ORF">GKIL_2082</name>
</gene>
<dbReference type="GO" id="GO:0006508">
    <property type="term" value="P:proteolysis"/>
    <property type="evidence" value="ECO:0007669"/>
    <property type="project" value="InterPro"/>
</dbReference>
<evidence type="ECO:0000259" key="4">
    <source>
        <dbReference type="Pfam" id="PF00326"/>
    </source>
</evidence>
<evidence type="ECO:0000256" key="2">
    <source>
        <dbReference type="ARBA" id="ARBA00022825"/>
    </source>
</evidence>
<dbReference type="PANTHER" id="PTHR42776">
    <property type="entry name" value="SERINE PEPTIDASE S9 FAMILY MEMBER"/>
    <property type="match status" value="1"/>
</dbReference>
<dbReference type="Pfam" id="PF07676">
    <property type="entry name" value="PD40"/>
    <property type="match status" value="3"/>
</dbReference>
<dbReference type="SUPFAM" id="SSF82171">
    <property type="entry name" value="DPP6 N-terminal domain-like"/>
    <property type="match status" value="1"/>
</dbReference>
<dbReference type="Gene3D" id="2.120.10.30">
    <property type="entry name" value="TolB, C-terminal domain"/>
    <property type="match status" value="2"/>
</dbReference>
<dbReference type="InterPro" id="IPR001375">
    <property type="entry name" value="Peptidase_S9_cat"/>
</dbReference>
<sequence length="704" mass="78102">MRNWGSWGVLFGVCISIAAVQAAPLRPLQLGDLQQLREVSEPEFSPEGNWVAYAVKRPDFAADENDSDIWMSRWDGSEKLRLTTSSASEHTPRWSPDGRYLGFLADRPDKTDDKDDKDQGDQLWLLNRTGGEAEKITSFKGGVVDYVWSPDSRKLALIVEDPDPQVEEETVEIQTNPTAGDSKKNVQLKKTKTPKPIVIDRFQFKQDEDGYLVHRRKHLYLFDLATRQAMLLTPGDYDERLPAWSPDSKQIVFVSKRRAEADRDNNWDLYLIEAKAGAKPRQLTDFAGPDNDPDYESRPAWSPDGRQIAYLQGGPLKLIGYAVHALAVIPAAGGTPRLLSANLDRNVQHPSWSADGRSIRFIVEDDRTGYLASVPVAGGAISPLTSGRQMVEEFSAATSGRIAIVASTASTLPEVFALEGGKQLPLSRQNDDWLATVQLAPVSEIDFPSKDGTVIHGFLVKPPGYQSGRKYPALLRIHGGPVGQFGNSFSFEWQWLAANGYAVVAANPRGSSGRGEVFSKAIYADWGHLDAQDVLAAVDYAVAGGIADPERLGIGGWSYGGMLTNYTIAQDRRFKAAISGASIANILSGYGTDQYIRDYETELSTPWRNLEGWMKISFPFFHADRIATPTLFLCGEKDFNVPLLNSEQMYQALRSLGLDTQLVIYPGQHHGISKPSYRRDRLERYVAWYDRFLKSKTTGTTASR</sequence>
<keyword evidence="2" id="KW-0720">Serine protease</keyword>
<dbReference type="KEGG" id="glj:GKIL_2082"/>
<dbReference type="HOGENOM" id="CLU_008615_2_1_3"/>
<accession>U5QHI7</accession>
<feature type="domain" description="Peptidase S9 prolyl oligopeptidase catalytic" evidence="4">
    <location>
        <begin position="488"/>
        <end position="695"/>
    </location>
</feature>
<organism evidence="5 6">
    <name type="scientific">Gloeobacter kilaueensis (strain ATCC BAA-2537 / CCAP 1431/1 / ULC 316 / JS1)</name>
    <dbReference type="NCBI Taxonomy" id="1183438"/>
    <lineage>
        <taxon>Bacteria</taxon>
        <taxon>Bacillati</taxon>
        <taxon>Cyanobacteriota</taxon>
        <taxon>Cyanophyceae</taxon>
        <taxon>Gloeobacterales</taxon>
        <taxon>Gloeobacteraceae</taxon>
        <taxon>Gloeobacter</taxon>
    </lineage>
</organism>
<dbReference type="eggNOG" id="COG0823">
    <property type="taxonomic scope" value="Bacteria"/>
</dbReference>
<dbReference type="EMBL" id="CP003587">
    <property type="protein sequence ID" value="AGY58328.1"/>
    <property type="molecule type" value="Genomic_DNA"/>
</dbReference>
<evidence type="ECO:0000313" key="6">
    <source>
        <dbReference type="Proteomes" id="UP000017396"/>
    </source>
</evidence>
<dbReference type="InterPro" id="IPR029058">
    <property type="entry name" value="AB_hydrolase_fold"/>
</dbReference>
<dbReference type="STRING" id="1183438.GKIL_2082"/>
<keyword evidence="2" id="KW-0645">Protease</keyword>
<proteinExistence type="predicted"/>
<keyword evidence="1 5" id="KW-0378">Hydrolase</keyword>
<dbReference type="PANTHER" id="PTHR42776:SF27">
    <property type="entry name" value="DIPEPTIDYL PEPTIDASE FAMILY MEMBER 6"/>
    <property type="match status" value="1"/>
</dbReference>
<evidence type="ECO:0000313" key="5">
    <source>
        <dbReference type="EMBL" id="AGY58328.1"/>
    </source>
</evidence>
<dbReference type="EC" id="3.4.19.1" evidence="5"/>
<dbReference type="GO" id="GO:0008242">
    <property type="term" value="F:omega peptidase activity"/>
    <property type="evidence" value="ECO:0007669"/>
    <property type="project" value="UniProtKB-EC"/>
</dbReference>
<dbReference type="InterPro" id="IPR011042">
    <property type="entry name" value="6-blade_b-propeller_TolB-like"/>
</dbReference>
<protein>
    <submittedName>
        <fullName evidence="5">Peptidase S9 prolyl oligopeptidase active site domain protein</fullName>
        <ecNumber evidence="5">3.4.19.1</ecNumber>
    </submittedName>
</protein>
<evidence type="ECO:0000256" key="1">
    <source>
        <dbReference type="ARBA" id="ARBA00022801"/>
    </source>
</evidence>
<feature type="compositionally biased region" description="Basic and acidic residues" evidence="3">
    <location>
        <begin position="106"/>
        <end position="119"/>
    </location>
</feature>
<dbReference type="AlphaFoldDB" id="U5QHI7"/>
<feature type="region of interest" description="Disordered" evidence="3">
    <location>
        <begin position="83"/>
        <end position="119"/>
    </location>
</feature>
<reference evidence="5 6" key="1">
    <citation type="journal article" date="2013" name="PLoS ONE">
        <title>Cultivation and Complete Genome Sequencing of Gloeobacter kilaueensis sp. nov., from a Lava Cave in Kilauea Caldera, Hawai'i.</title>
        <authorList>
            <person name="Saw J.H."/>
            <person name="Schatz M."/>
            <person name="Brown M.V."/>
            <person name="Kunkel D.D."/>
            <person name="Foster J.S."/>
            <person name="Shick H."/>
            <person name="Christensen S."/>
            <person name="Hou S."/>
            <person name="Wan X."/>
            <person name="Donachie S.P."/>
        </authorList>
    </citation>
    <scope>NUCLEOTIDE SEQUENCE [LARGE SCALE GENOMIC DNA]</scope>
    <source>
        <strain evidence="6">JS</strain>
    </source>
</reference>
<name>U5QHI7_GLOK1</name>
<dbReference type="Gene3D" id="3.40.50.1820">
    <property type="entry name" value="alpha/beta hydrolase"/>
    <property type="match status" value="1"/>
</dbReference>
<dbReference type="Proteomes" id="UP000017396">
    <property type="component" value="Chromosome"/>
</dbReference>
<dbReference type="InterPro" id="IPR011659">
    <property type="entry name" value="WD40"/>
</dbReference>
<dbReference type="GO" id="GO:0004252">
    <property type="term" value="F:serine-type endopeptidase activity"/>
    <property type="evidence" value="ECO:0007669"/>
    <property type="project" value="TreeGrafter"/>
</dbReference>
<dbReference type="RefSeq" id="WP_023173461.1">
    <property type="nucleotide sequence ID" value="NC_022600.1"/>
</dbReference>
<evidence type="ECO:0000256" key="3">
    <source>
        <dbReference type="SAM" id="MobiDB-lite"/>
    </source>
</evidence>
<dbReference type="SUPFAM" id="SSF53474">
    <property type="entry name" value="alpha/beta-Hydrolases"/>
    <property type="match status" value="1"/>
</dbReference>
<dbReference type="eggNOG" id="COG1506">
    <property type="taxonomic scope" value="Bacteria"/>
</dbReference>
<dbReference type="PATRIC" id="fig|1183438.3.peg.2044"/>